<dbReference type="AlphaFoldDB" id="A0A9D2I3J9"/>
<comment type="subcellular location">
    <subcellularLocation>
        <location evidence="1 7">Cell membrane</location>
        <topology evidence="1 7">Multi-pass membrane protein</topology>
    </subcellularLocation>
</comment>
<reference evidence="9" key="2">
    <citation type="submission" date="2021-04" db="EMBL/GenBank/DDBJ databases">
        <authorList>
            <person name="Gilroy R."/>
        </authorList>
    </citation>
    <scope>NUCLEOTIDE SEQUENCE</scope>
    <source>
        <strain evidence="9">CHK179-7159</strain>
    </source>
</reference>
<evidence type="ECO:0000259" key="8">
    <source>
        <dbReference type="PROSITE" id="PS50928"/>
    </source>
</evidence>
<dbReference type="PANTHER" id="PTHR43227:SF11">
    <property type="entry name" value="BLL4140 PROTEIN"/>
    <property type="match status" value="1"/>
</dbReference>
<gene>
    <name evidence="9" type="ORF">H9717_00460</name>
</gene>
<dbReference type="Proteomes" id="UP000886858">
    <property type="component" value="Unassembled WGS sequence"/>
</dbReference>
<dbReference type="InterPro" id="IPR035906">
    <property type="entry name" value="MetI-like_sf"/>
</dbReference>
<dbReference type="InterPro" id="IPR050809">
    <property type="entry name" value="UgpAE/MalFG_permease"/>
</dbReference>
<dbReference type="GO" id="GO:0055085">
    <property type="term" value="P:transmembrane transport"/>
    <property type="evidence" value="ECO:0007669"/>
    <property type="project" value="InterPro"/>
</dbReference>
<feature type="transmembrane region" description="Helical" evidence="7">
    <location>
        <begin position="128"/>
        <end position="157"/>
    </location>
</feature>
<evidence type="ECO:0000256" key="3">
    <source>
        <dbReference type="ARBA" id="ARBA00022475"/>
    </source>
</evidence>
<dbReference type="PANTHER" id="PTHR43227">
    <property type="entry name" value="BLL4140 PROTEIN"/>
    <property type="match status" value="1"/>
</dbReference>
<evidence type="ECO:0000256" key="5">
    <source>
        <dbReference type="ARBA" id="ARBA00022989"/>
    </source>
</evidence>
<evidence type="ECO:0000256" key="6">
    <source>
        <dbReference type="ARBA" id="ARBA00023136"/>
    </source>
</evidence>
<feature type="transmembrane region" description="Helical" evidence="7">
    <location>
        <begin position="94"/>
        <end position="116"/>
    </location>
</feature>
<dbReference type="Gene3D" id="1.10.3720.10">
    <property type="entry name" value="MetI-like"/>
    <property type="match status" value="1"/>
</dbReference>
<accession>A0A9D2I3J9</accession>
<evidence type="ECO:0000256" key="4">
    <source>
        <dbReference type="ARBA" id="ARBA00022692"/>
    </source>
</evidence>
<evidence type="ECO:0000256" key="2">
    <source>
        <dbReference type="ARBA" id="ARBA00022448"/>
    </source>
</evidence>
<feature type="transmembrane region" description="Helical" evidence="7">
    <location>
        <begin position="219"/>
        <end position="244"/>
    </location>
</feature>
<organism evidence="9 10">
    <name type="scientific">Candidatus Eisenbergiella merdipullorum</name>
    <dbReference type="NCBI Taxonomy" id="2838553"/>
    <lineage>
        <taxon>Bacteria</taxon>
        <taxon>Bacillati</taxon>
        <taxon>Bacillota</taxon>
        <taxon>Clostridia</taxon>
        <taxon>Lachnospirales</taxon>
        <taxon>Lachnospiraceae</taxon>
        <taxon>Eisenbergiella</taxon>
    </lineage>
</organism>
<evidence type="ECO:0000256" key="7">
    <source>
        <dbReference type="RuleBase" id="RU363032"/>
    </source>
</evidence>
<feature type="domain" description="ABC transmembrane type-1" evidence="8">
    <location>
        <begin position="86"/>
        <end position="301"/>
    </location>
</feature>
<proteinExistence type="inferred from homology"/>
<sequence>MQNKKKATNTHSFWQRLKRDFKINWILWAMFLPVIIYYAVFSYAPMYGIVLAFKKYEIKKGILGSPWIGLKYFERFFSGYNCWNLIKNTLGISLYSFLVGFPLAIIFALLLHYLTIGKLKKVVQMVSYAPYFISTVVICNMLVLFMTPDTGIFNILLTKLGQESVSFLSVPQYFKSIYVWSGVWQSMGWNAIIYLSALKGVDPGLHESAIIDGASKLKRIIYIDLPSINSTIIMLMIMTLGSIMNVGFEKVYLLQNDLNFSASDVISTYTYRVGLQQADFGYSTAIGLFNTMINLVFLIGSNALSRKATGESLW</sequence>
<dbReference type="PROSITE" id="PS50928">
    <property type="entry name" value="ABC_TM1"/>
    <property type="match status" value="1"/>
</dbReference>
<evidence type="ECO:0000256" key="1">
    <source>
        <dbReference type="ARBA" id="ARBA00004651"/>
    </source>
</evidence>
<dbReference type="GO" id="GO:0005886">
    <property type="term" value="C:plasma membrane"/>
    <property type="evidence" value="ECO:0007669"/>
    <property type="project" value="UniProtKB-SubCell"/>
</dbReference>
<protein>
    <submittedName>
        <fullName evidence="9">ABC transporter permease subunit</fullName>
    </submittedName>
</protein>
<comment type="similarity">
    <text evidence="7">Belongs to the binding-protein-dependent transport system permease family.</text>
</comment>
<dbReference type="CDD" id="cd06261">
    <property type="entry name" value="TM_PBP2"/>
    <property type="match status" value="1"/>
</dbReference>
<evidence type="ECO:0000313" key="10">
    <source>
        <dbReference type="Proteomes" id="UP000886858"/>
    </source>
</evidence>
<keyword evidence="3" id="KW-1003">Cell membrane</keyword>
<keyword evidence="4 7" id="KW-0812">Transmembrane</keyword>
<keyword evidence="2 7" id="KW-0813">Transport</keyword>
<dbReference type="SUPFAM" id="SSF161098">
    <property type="entry name" value="MetI-like"/>
    <property type="match status" value="1"/>
</dbReference>
<keyword evidence="6 7" id="KW-0472">Membrane</keyword>
<feature type="transmembrane region" description="Helical" evidence="7">
    <location>
        <begin position="177"/>
        <end position="198"/>
    </location>
</feature>
<dbReference type="InterPro" id="IPR000515">
    <property type="entry name" value="MetI-like"/>
</dbReference>
<reference evidence="9" key="1">
    <citation type="journal article" date="2021" name="PeerJ">
        <title>Extensive microbial diversity within the chicken gut microbiome revealed by metagenomics and culture.</title>
        <authorList>
            <person name="Gilroy R."/>
            <person name="Ravi A."/>
            <person name="Getino M."/>
            <person name="Pursley I."/>
            <person name="Horton D.L."/>
            <person name="Alikhan N.F."/>
            <person name="Baker D."/>
            <person name="Gharbi K."/>
            <person name="Hall N."/>
            <person name="Watson M."/>
            <person name="Adriaenssens E.M."/>
            <person name="Foster-Nyarko E."/>
            <person name="Jarju S."/>
            <person name="Secka A."/>
            <person name="Antonio M."/>
            <person name="Oren A."/>
            <person name="Chaudhuri R.R."/>
            <person name="La Ragione R."/>
            <person name="Hildebrand F."/>
            <person name="Pallen M.J."/>
        </authorList>
    </citation>
    <scope>NUCLEOTIDE SEQUENCE</scope>
    <source>
        <strain evidence="9">CHK179-7159</strain>
    </source>
</reference>
<keyword evidence="5 7" id="KW-1133">Transmembrane helix</keyword>
<name>A0A9D2I3J9_9FIRM</name>
<dbReference type="Pfam" id="PF00528">
    <property type="entry name" value="BPD_transp_1"/>
    <property type="match status" value="1"/>
</dbReference>
<comment type="caution">
    <text evidence="9">The sequence shown here is derived from an EMBL/GenBank/DDBJ whole genome shotgun (WGS) entry which is preliminary data.</text>
</comment>
<feature type="transmembrane region" description="Helical" evidence="7">
    <location>
        <begin position="280"/>
        <end position="299"/>
    </location>
</feature>
<dbReference type="EMBL" id="DWYY01000003">
    <property type="protein sequence ID" value="HJA91592.1"/>
    <property type="molecule type" value="Genomic_DNA"/>
</dbReference>
<evidence type="ECO:0000313" key="9">
    <source>
        <dbReference type="EMBL" id="HJA91592.1"/>
    </source>
</evidence>
<feature type="transmembrane region" description="Helical" evidence="7">
    <location>
        <begin position="21"/>
        <end position="41"/>
    </location>
</feature>